<evidence type="ECO:0000256" key="1">
    <source>
        <dbReference type="ARBA" id="ARBA00022603"/>
    </source>
</evidence>
<dbReference type="Gene3D" id="3.40.50.450">
    <property type="match status" value="1"/>
</dbReference>
<reference evidence="5 6" key="1">
    <citation type="submission" date="2024-11" db="EMBL/GenBank/DDBJ databases">
        <title>A near-complete genome assembly of Cinchona calisaya.</title>
        <authorList>
            <person name="Lian D.C."/>
            <person name="Zhao X.W."/>
            <person name="Wei L."/>
        </authorList>
    </citation>
    <scope>NUCLEOTIDE SEQUENCE [LARGE SCALE GENOMIC DNA]</scope>
    <source>
        <tissue evidence="5">Nenye</tissue>
    </source>
</reference>
<dbReference type="AlphaFoldDB" id="A0ABD2YTX6"/>
<keyword evidence="3" id="KW-0949">S-adenosyl-L-methionine</keyword>
<keyword evidence="2" id="KW-0808">Transferase</keyword>
<dbReference type="InterPro" id="IPR029063">
    <property type="entry name" value="SAM-dependent_MTases_sf"/>
</dbReference>
<keyword evidence="6" id="KW-1185">Reference proteome</keyword>
<evidence type="ECO:0000313" key="5">
    <source>
        <dbReference type="EMBL" id="KAL3509267.1"/>
    </source>
</evidence>
<name>A0ABD2YTX6_9GENT</name>
<dbReference type="Proteomes" id="UP001630127">
    <property type="component" value="Unassembled WGS sequence"/>
</dbReference>
<dbReference type="PANTHER" id="PTHR11746">
    <property type="entry name" value="O-METHYLTRANSFERASE"/>
    <property type="match status" value="1"/>
</dbReference>
<evidence type="ECO:0000313" key="6">
    <source>
        <dbReference type="Proteomes" id="UP001630127"/>
    </source>
</evidence>
<protein>
    <recommendedName>
        <fullName evidence="4">O-methyltransferase C-terminal domain-containing protein</fullName>
    </recommendedName>
</protein>
<dbReference type="GO" id="GO:0032259">
    <property type="term" value="P:methylation"/>
    <property type="evidence" value="ECO:0007669"/>
    <property type="project" value="UniProtKB-KW"/>
</dbReference>
<accession>A0ABD2YTX6</accession>
<dbReference type="InterPro" id="IPR016461">
    <property type="entry name" value="COMT-like"/>
</dbReference>
<keyword evidence="1" id="KW-0489">Methyltransferase</keyword>
<gene>
    <name evidence="5" type="ORF">ACH5RR_028668</name>
</gene>
<dbReference type="GO" id="GO:0008168">
    <property type="term" value="F:methyltransferase activity"/>
    <property type="evidence" value="ECO:0007669"/>
    <property type="project" value="UniProtKB-KW"/>
</dbReference>
<comment type="caution">
    <text evidence="5">The sequence shown here is derived from an EMBL/GenBank/DDBJ whole genome shotgun (WGS) entry which is preliminary data.</text>
</comment>
<dbReference type="EMBL" id="JBJUIK010000012">
    <property type="protein sequence ID" value="KAL3509267.1"/>
    <property type="molecule type" value="Genomic_DNA"/>
</dbReference>
<feature type="domain" description="O-methyltransferase C-terminal" evidence="4">
    <location>
        <begin position="1"/>
        <end position="58"/>
    </location>
</feature>
<dbReference type="InterPro" id="IPR001077">
    <property type="entry name" value="COMT_C"/>
</dbReference>
<evidence type="ECO:0000256" key="2">
    <source>
        <dbReference type="ARBA" id="ARBA00022679"/>
    </source>
</evidence>
<sequence>MASDVRLISSLVIKNWKDIFLGLNSLVDVGGGTGTLAEAIADAFPHLNSAVLDLPHVVGGDMFAATPPTNAVLMKFSMNIDLVYGGGKHLMGLVSQAAHNGRQRVFGTVVSPCVHFGQRSVWPRGLLLENVVKIGHDTFWALMLPVSTSSMASDALRYGSWGGGGWADSGGTGVKVGVEVVVVG</sequence>
<organism evidence="5 6">
    <name type="scientific">Cinchona calisaya</name>
    <dbReference type="NCBI Taxonomy" id="153742"/>
    <lineage>
        <taxon>Eukaryota</taxon>
        <taxon>Viridiplantae</taxon>
        <taxon>Streptophyta</taxon>
        <taxon>Embryophyta</taxon>
        <taxon>Tracheophyta</taxon>
        <taxon>Spermatophyta</taxon>
        <taxon>Magnoliopsida</taxon>
        <taxon>eudicotyledons</taxon>
        <taxon>Gunneridae</taxon>
        <taxon>Pentapetalae</taxon>
        <taxon>asterids</taxon>
        <taxon>lamiids</taxon>
        <taxon>Gentianales</taxon>
        <taxon>Rubiaceae</taxon>
        <taxon>Cinchonoideae</taxon>
        <taxon>Cinchoneae</taxon>
        <taxon>Cinchona</taxon>
    </lineage>
</organism>
<dbReference type="SUPFAM" id="SSF53335">
    <property type="entry name" value="S-adenosyl-L-methionine-dependent methyltransferases"/>
    <property type="match status" value="1"/>
</dbReference>
<dbReference type="Pfam" id="PF00891">
    <property type="entry name" value="Methyltransf_2"/>
    <property type="match status" value="1"/>
</dbReference>
<dbReference type="Gene3D" id="3.40.50.150">
    <property type="entry name" value="Vaccinia Virus protein VP39"/>
    <property type="match status" value="1"/>
</dbReference>
<evidence type="ECO:0000259" key="4">
    <source>
        <dbReference type="Pfam" id="PF00891"/>
    </source>
</evidence>
<proteinExistence type="predicted"/>
<evidence type="ECO:0000256" key="3">
    <source>
        <dbReference type="ARBA" id="ARBA00022691"/>
    </source>
</evidence>